<reference evidence="3" key="1">
    <citation type="submission" date="2016-10" db="EMBL/GenBank/DDBJ databases">
        <authorList>
            <person name="Varghese N."/>
            <person name="Submissions S."/>
        </authorList>
    </citation>
    <scope>NUCLEOTIDE SEQUENCE [LARGE SCALE GENOMIC DNA]</scope>
    <source>
        <strain evidence="3">B48,IBRC-M 10115,DSM 25386,CECT 8001</strain>
    </source>
</reference>
<dbReference type="AlphaFoldDB" id="A0A1H7Z3Q3"/>
<evidence type="ECO:0000313" key="2">
    <source>
        <dbReference type="EMBL" id="SEM52801.1"/>
    </source>
</evidence>
<accession>A0A1H7Z3Q3</accession>
<dbReference type="InterPro" id="IPR011528">
    <property type="entry name" value="NERD"/>
</dbReference>
<dbReference type="Proteomes" id="UP000198553">
    <property type="component" value="Unassembled WGS sequence"/>
</dbReference>
<dbReference type="RefSeq" id="WP_090742441.1">
    <property type="nucleotide sequence ID" value="NZ_FOBW01000003.1"/>
</dbReference>
<protein>
    <submittedName>
        <fullName evidence="2">Nuclease-related domain-containing protein</fullName>
    </submittedName>
</protein>
<keyword evidence="3" id="KW-1185">Reference proteome</keyword>
<name>A0A1H7Z3Q3_9BACI</name>
<evidence type="ECO:0000313" key="3">
    <source>
        <dbReference type="Proteomes" id="UP000198553"/>
    </source>
</evidence>
<gene>
    <name evidence="2" type="ORF">SAMN05192533_103253</name>
</gene>
<feature type="domain" description="NERD" evidence="1">
    <location>
        <begin position="352"/>
        <end position="444"/>
    </location>
</feature>
<evidence type="ECO:0000259" key="1">
    <source>
        <dbReference type="Pfam" id="PF08378"/>
    </source>
</evidence>
<dbReference type="Pfam" id="PF08378">
    <property type="entry name" value="NERD"/>
    <property type="match status" value="1"/>
</dbReference>
<proteinExistence type="predicted"/>
<dbReference type="OrthoDB" id="2966919at2"/>
<organism evidence="2 3">
    <name type="scientific">Mesobacillus persicus</name>
    <dbReference type="NCBI Taxonomy" id="930146"/>
    <lineage>
        <taxon>Bacteria</taxon>
        <taxon>Bacillati</taxon>
        <taxon>Bacillota</taxon>
        <taxon>Bacilli</taxon>
        <taxon>Bacillales</taxon>
        <taxon>Bacillaceae</taxon>
        <taxon>Mesobacillus</taxon>
    </lineage>
</organism>
<dbReference type="EMBL" id="FOBW01000003">
    <property type="protein sequence ID" value="SEM52801.1"/>
    <property type="molecule type" value="Genomic_DNA"/>
</dbReference>
<sequence>MNKNIKVIACYSEIMGNKMPKEDIIKLIKRVPLLSSFILLSQISSDGIDETRIKGAFKELYEKFAVGILNNKSLPSNLREQVYKNVITKFNHEVENNVVFSQQSILNLWKWLLAYGDVNNINLLQEKTASLSAITYLALATNDYLDNENRQTTEELHSEVFSNAFFNHQENTYNTLARTILIYTEIAMNKALYHENEFLDINHDFFNAFGYSIKEHIGLIFGLIACFYKPRELGSRWLQNPEVLLANLKFKDQAKDMLSSLTTNFKSISIWSKQKLDSKWDFMEFKKTPLIKLEDDQFMPFSLKLLYEHLFMGLYHKIRHIYPEDDSSFLTFYGKPFERYAQNLAQNSVNESKLPYSVITEFRYKKTKDSPDIMIRLNNKLLVIEVKSYRLTLSSITEAKESSINRDMEKMVISPLKQTHDRIKELIEIDHETVKGVEEYYLVVVNQGHFPTIPLFESRITQELESYFDTPINGYYHLDIEEFEMLCSLMEKRRPIFKVLDNKNGEKNKLLPFKTFLYNNSYHVMKNKSLVDKFDQIVQELGTIWFEHFSENRNKNNRV</sequence>